<organism evidence="1 2">
    <name type="scientific">Puccinia triticina</name>
    <dbReference type="NCBI Taxonomy" id="208348"/>
    <lineage>
        <taxon>Eukaryota</taxon>
        <taxon>Fungi</taxon>
        <taxon>Dikarya</taxon>
        <taxon>Basidiomycota</taxon>
        <taxon>Pucciniomycotina</taxon>
        <taxon>Pucciniomycetes</taxon>
        <taxon>Pucciniales</taxon>
        <taxon>Pucciniaceae</taxon>
        <taxon>Puccinia</taxon>
    </lineage>
</organism>
<sequence length="230" mass="26231">MTTLQQLSDQADRQLDTQLTKAIVERHKIIRELIRPDGSDSNGRTSLLNNLRRISQNLNQSLGSFKINKIKKLLEELTEKVAEGKSMKIMIIGFKLFTSLKNKKKQKIWVPVSLDSNFPIHMTMGQTCFSKFQELVAAACNKNFAKTGPVILKSIEDPKTKAYWVASIPCVEDWKKSNNHWLINPENYKCWLESAFDSKRKVVNVTVKMPNPADAKKQALKEDLLAKQEA</sequence>
<dbReference type="EMBL" id="CP110428">
    <property type="protein sequence ID" value="WAQ87316.1"/>
    <property type="molecule type" value="Genomic_DNA"/>
</dbReference>
<reference evidence="1" key="1">
    <citation type="submission" date="2022-10" db="EMBL/GenBank/DDBJ databases">
        <title>Puccinia triticina Genome sequencing and assembly.</title>
        <authorList>
            <person name="Li C."/>
        </authorList>
    </citation>
    <scope>NUCLEOTIDE SEQUENCE</scope>
    <source>
        <strain evidence="1">Pt15</strain>
    </source>
</reference>
<keyword evidence="2" id="KW-1185">Reference proteome</keyword>
<dbReference type="RefSeq" id="XP_053022871.1">
    <property type="nucleotide sequence ID" value="XM_053171627.1"/>
</dbReference>
<protein>
    <submittedName>
        <fullName evidence="1">Uncharacterized protein</fullName>
    </submittedName>
</protein>
<dbReference type="GeneID" id="77812522"/>
<evidence type="ECO:0000313" key="2">
    <source>
        <dbReference type="Proteomes" id="UP001164743"/>
    </source>
</evidence>
<name>A0ABY7CPZ2_9BASI</name>
<accession>A0ABY7CPZ2</accession>
<dbReference type="Proteomes" id="UP001164743">
    <property type="component" value="Chromosome 8A"/>
</dbReference>
<proteinExistence type="predicted"/>
<gene>
    <name evidence="1" type="ORF">PtA15_8A220</name>
</gene>
<evidence type="ECO:0000313" key="1">
    <source>
        <dbReference type="EMBL" id="WAQ87316.1"/>
    </source>
</evidence>